<dbReference type="PROSITE" id="PS00027">
    <property type="entry name" value="HOMEOBOX_1"/>
    <property type="match status" value="1"/>
</dbReference>
<evidence type="ECO:0000256" key="3">
    <source>
        <dbReference type="ARBA" id="ARBA00023125"/>
    </source>
</evidence>
<feature type="compositionally biased region" description="Low complexity" evidence="8">
    <location>
        <begin position="71"/>
        <end position="86"/>
    </location>
</feature>
<dbReference type="InterPro" id="IPR050649">
    <property type="entry name" value="Paired_Homeobox_TFs"/>
</dbReference>
<dbReference type="EMBL" id="CAJOBA010034336">
    <property type="protein sequence ID" value="CAF3983009.1"/>
    <property type="molecule type" value="Genomic_DNA"/>
</dbReference>
<evidence type="ECO:0000256" key="5">
    <source>
        <dbReference type="ARBA" id="ARBA00023242"/>
    </source>
</evidence>
<feature type="region of interest" description="Disordered" evidence="8">
    <location>
        <begin position="50"/>
        <end position="140"/>
    </location>
</feature>
<reference evidence="10" key="1">
    <citation type="submission" date="2021-02" db="EMBL/GenBank/DDBJ databases">
        <authorList>
            <person name="Nowell W R."/>
        </authorList>
    </citation>
    <scope>NUCLEOTIDE SEQUENCE</scope>
</reference>
<keyword evidence="3 6" id="KW-0238">DNA-binding</keyword>
<dbReference type="FunFam" id="1.10.10.60:FF:000102">
    <property type="entry name" value="Aristaless related homeobox"/>
    <property type="match status" value="1"/>
</dbReference>
<feature type="domain" description="Homeobox" evidence="9">
    <location>
        <begin position="134"/>
        <end position="194"/>
    </location>
</feature>
<accession>A0A8S2EIA1</accession>
<dbReference type="EMBL" id="CAJNOK010012812">
    <property type="protein sequence ID" value="CAF1171645.1"/>
    <property type="molecule type" value="Genomic_DNA"/>
</dbReference>
<dbReference type="AlphaFoldDB" id="A0A8S2EIA1"/>
<organism evidence="10 12">
    <name type="scientific">Didymodactylos carnosus</name>
    <dbReference type="NCBI Taxonomy" id="1234261"/>
    <lineage>
        <taxon>Eukaryota</taxon>
        <taxon>Metazoa</taxon>
        <taxon>Spiralia</taxon>
        <taxon>Gnathifera</taxon>
        <taxon>Rotifera</taxon>
        <taxon>Eurotatoria</taxon>
        <taxon>Bdelloidea</taxon>
        <taxon>Philodinida</taxon>
        <taxon>Philodinidae</taxon>
        <taxon>Didymodactylos</taxon>
    </lineage>
</organism>
<evidence type="ECO:0000256" key="4">
    <source>
        <dbReference type="ARBA" id="ARBA00023155"/>
    </source>
</evidence>
<keyword evidence="5 6" id="KW-0539">Nucleus</keyword>
<evidence type="ECO:0000313" key="10">
    <source>
        <dbReference type="EMBL" id="CAF1171645.1"/>
    </source>
</evidence>
<evidence type="ECO:0000313" key="12">
    <source>
        <dbReference type="Proteomes" id="UP000677228"/>
    </source>
</evidence>
<proteinExistence type="predicted"/>
<comment type="caution">
    <text evidence="10">The sequence shown here is derived from an EMBL/GenBank/DDBJ whole genome shotgun (WGS) entry which is preliminary data.</text>
</comment>
<dbReference type="PANTHER" id="PTHR24329">
    <property type="entry name" value="HOMEOBOX PROTEIN ARISTALESS"/>
    <property type="match status" value="1"/>
</dbReference>
<feature type="compositionally biased region" description="Polar residues" evidence="8">
    <location>
        <begin position="97"/>
        <end position="112"/>
    </location>
</feature>
<dbReference type="GO" id="GO:0000981">
    <property type="term" value="F:DNA-binding transcription factor activity, RNA polymerase II-specific"/>
    <property type="evidence" value="ECO:0007669"/>
    <property type="project" value="InterPro"/>
</dbReference>
<name>A0A8S2EIA1_9BILA</name>
<feature type="compositionally biased region" description="Low complexity" evidence="8">
    <location>
        <begin position="279"/>
        <end position="297"/>
    </location>
</feature>
<dbReference type="CDD" id="cd00086">
    <property type="entry name" value="homeodomain"/>
    <property type="match status" value="1"/>
</dbReference>
<dbReference type="InterPro" id="IPR009057">
    <property type="entry name" value="Homeodomain-like_sf"/>
</dbReference>
<dbReference type="SUPFAM" id="SSF46689">
    <property type="entry name" value="Homeodomain-like"/>
    <property type="match status" value="1"/>
</dbReference>
<comment type="subcellular location">
    <subcellularLocation>
        <location evidence="1 6 7">Nucleus</location>
    </subcellularLocation>
</comment>
<keyword evidence="4 6" id="KW-0371">Homeobox</keyword>
<keyword evidence="2" id="KW-0217">Developmental protein</keyword>
<dbReference type="SMART" id="SM00389">
    <property type="entry name" value="HOX"/>
    <property type="match status" value="1"/>
</dbReference>
<dbReference type="GO" id="GO:0005634">
    <property type="term" value="C:nucleus"/>
    <property type="evidence" value="ECO:0007669"/>
    <property type="project" value="UniProtKB-SubCell"/>
</dbReference>
<feature type="DNA-binding region" description="Homeobox" evidence="6">
    <location>
        <begin position="136"/>
        <end position="195"/>
    </location>
</feature>
<dbReference type="PANTHER" id="PTHR24329:SF570">
    <property type="entry name" value="HOMEOBRAIN"/>
    <property type="match status" value="1"/>
</dbReference>
<protein>
    <recommendedName>
        <fullName evidence="9">Homeobox domain-containing protein</fullName>
    </recommendedName>
</protein>
<evidence type="ECO:0000256" key="8">
    <source>
        <dbReference type="SAM" id="MobiDB-lite"/>
    </source>
</evidence>
<evidence type="ECO:0000313" key="11">
    <source>
        <dbReference type="EMBL" id="CAF3983009.1"/>
    </source>
</evidence>
<evidence type="ECO:0000256" key="1">
    <source>
        <dbReference type="ARBA" id="ARBA00004123"/>
    </source>
</evidence>
<evidence type="ECO:0000256" key="6">
    <source>
        <dbReference type="PROSITE-ProRule" id="PRU00108"/>
    </source>
</evidence>
<dbReference type="Proteomes" id="UP000677228">
    <property type="component" value="Unassembled WGS sequence"/>
</dbReference>
<dbReference type="Proteomes" id="UP000682733">
    <property type="component" value="Unassembled WGS sequence"/>
</dbReference>
<dbReference type="Gene3D" id="1.10.10.60">
    <property type="entry name" value="Homeodomain-like"/>
    <property type="match status" value="1"/>
</dbReference>
<gene>
    <name evidence="10" type="ORF">OVA965_LOCUS22603</name>
    <name evidence="11" type="ORF">TMI583_LOCUS23317</name>
</gene>
<evidence type="ECO:0000256" key="2">
    <source>
        <dbReference type="ARBA" id="ARBA00022473"/>
    </source>
</evidence>
<feature type="region of interest" description="Disordered" evidence="8">
    <location>
        <begin position="274"/>
        <end position="297"/>
    </location>
</feature>
<evidence type="ECO:0000256" key="7">
    <source>
        <dbReference type="RuleBase" id="RU000682"/>
    </source>
</evidence>
<dbReference type="PROSITE" id="PS50071">
    <property type="entry name" value="HOMEOBOX_2"/>
    <property type="match status" value="1"/>
</dbReference>
<evidence type="ECO:0000259" key="9">
    <source>
        <dbReference type="PROSITE" id="PS50071"/>
    </source>
</evidence>
<dbReference type="Pfam" id="PF00046">
    <property type="entry name" value="Homeodomain"/>
    <property type="match status" value="1"/>
</dbReference>
<dbReference type="GO" id="GO:0000977">
    <property type="term" value="F:RNA polymerase II transcription regulatory region sequence-specific DNA binding"/>
    <property type="evidence" value="ECO:0007669"/>
    <property type="project" value="TreeGrafter"/>
</dbReference>
<dbReference type="InterPro" id="IPR017970">
    <property type="entry name" value="Homeobox_CS"/>
</dbReference>
<dbReference type="InterPro" id="IPR001356">
    <property type="entry name" value="HD"/>
</dbReference>
<sequence length="315" mass="35807">MHKDLSPPYKKRRTSVVGFTIASILGKTTELQTTIIKDFSQRDNELHKHLNTTSDDLLGSAGEEKLGGEDGTSSSSLSPTNVTSLSKSNDESRKETTSLLIENNDEITNNNLSDERRRTDSDSCGEISSDERPRKVRRSRTTFSTYQLHQLERSFEKTQYPDVFTREELAMRLDLSEARVQVWFQNRRAKWRKREKALGRESPNFVGEGNFEAFRHQMSNYLSNALLDQTRLQATPYHLLNPLLMGHIDEKFLARLPLPNPLIPCGYTRNDLKQTHSNSSSLAPTTGTTTLPSSSTSLKEQFNIERLDRKIVATV</sequence>